<dbReference type="eggNOG" id="COG1380">
    <property type="taxonomic scope" value="Bacteria"/>
</dbReference>
<dbReference type="EMBL" id="JPVP01000057">
    <property type="protein sequence ID" value="KGR83960.1"/>
    <property type="molecule type" value="Genomic_DNA"/>
</dbReference>
<dbReference type="Proteomes" id="UP000030437">
    <property type="component" value="Unassembled WGS sequence"/>
</dbReference>
<evidence type="ECO:0000256" key="1">
    <source>
        <dbReference type="ARBA" id="ARBA00004651"/>
    </source>
</evidence>
<feature type="transmembrane region" description="Helical" evidence="6">
    <location>
        <begin position="59"/>
        <end position="78"/>
    </location>
</feature>
<dbReference type="GO" id="GO:0005886">
    <property type="term" value="C:plasma membrane"/>
    <property type="evidence" value="ECO:0007669"/>
    <property type="project" value="UniProtKB-SubCell"/>
</dbReference>
<dbReference type="InterPro" id="IPR005538">
    <property type="entry name" value="LrgA/CidA"/>
</dbReference>
<comment type="subcellular location">
    <subcellularLocation>
        <location evidence="1">Cell membrane</location>
        <topology evidence="1">Multi-pass membrane protein</topology>
    </subcellularLocation>
</comment>
<keyword evidence="3 6" id="KW-0812">Transmembrane</keyword>
<evidence type="ECO:0000256" key="3">
    <source>
        <dbReference type="ARBA" id="ARBA00022692"/>
    </source>
</evidence>
<dbReference type="Pfam" id="PF03788">
    <property type="entry name" value="LrgA"/>
    <property type="match status" value="1"/>
</dbReference>
<keyword evidence="2" id="KW-1003">Cell membrane</keyword>
<evidence type="ECO:0000313" key="8">
    <source>
        <dbReference type="Proteomes" id="UP000030437"/>
    </source>
</evidence>
<reference evidence="7 8" key="1">
    <citation type="submission" date="2014-02" db="EMBL/GenBank/DDBJ databases">
        <title>Draft genome sequence of Lysinibacillus odysseyi NBRC 100172.</title>
        <authorList>
            <person name="Zhang F."/>
            <person name="Wang G."/>
            <person name="Zhang L."/>
        </authorList>
    </citation>
    <scope>NUCLEOTIDE SEQUENCE [LARGE SCALE GENOMIC DNA]</scope>
    <source>
        <strain evidence="7 8">NBRC 100172</strain>
    </source>
</reference>
<evidence type="ECO:0000256" key="6">
    <source>
        <dbReference type="SAM" id="Phobius"/>
    </source>
</evidence>
<evidence type="ECO:0000313" key="7">
    <source>
        <dbReference type="EMBL" id="KGR83960.1"/>
    </source>
</evidence>
<sequence>MKIIRIIAQVGILWLFYFIGVLIVEWTGIFIPPSIIGLVLLWALLMLNIIKVKLIQEGAGFLIAFLTLFFIPATVGVVDYPELLTVSGLLLVLAVFLSTIVTIIATGKLSQYIERKEQAMKEDIGHASTRHHS</sequence>
<dbReference type="PANTHER" id="PTHR33931:SF6">
    <property type="entry name" value="INTEGRAL MEMBRANE PROTEIN YXZK-RELATED"/>
    <property type="match status" value="1"/>
</dbReference>
<dbReference type="OrthoDB" id="3176438at2"/>
<feature type="transmembrane region" description="Helical" evidence="6">
    <location>
        <begin position="84"/>
        <end position="106"/>
    </location>
</feature>
<keyword evidence="8" id="KW-1185">Reference proteome</keyword>
<dbReference type="RefSeq" id="WP_036155948.1">
    <property type="nucleotide sequence ID" value="NZ_AVCX01000004.1"/>
</dbReference>
<comment type="caution">
    <text evidence="7">The sequence shown here is derived from an EMBL/GenBank/DDBJ whole genome shotgun (WGS) entry which is preliminary data.</text>
</comment>
<proteinExistence type="predicted"/>
<evidence type="ECO:0000256" key="4">
    <source>
        <dbReference type="ARBA" id="ARBA00022989"/>
    </source>
</evidence>
<dbReference type="STRING" id="1220589.CD32_14840"/>
<evidence type="ECO:0000256" key="2">
    <source>
        <dbReference type="ARBA" id="ARBA00022475"/>
    </source>
</evidence>
<protein>
    <submittedName>
        <fullName evidence="7">Holin</fullName>
    </submittedName>
</protein>
<dbReference type="PANTHER" id="PTHR33931">
    <property type="entry name" value="HOLIN-LIKE PROTEIN CIDA-RELATED"/>
    <property type="match status" value="1"/>
</dbReference>
<dbReference type="AlphaFoldDB" id="A0A0A3IKF9"/>
<name>A0A0A3IKF9_9BACI</name>
<keyword evidence="5 6" id="KW-0472">Membrane</keyword>
<gene>
    <name evidence="7" type="ORF">CD32_14840</name>
</gene>
<evidence type="ECO:0000256" key="5">
    <source>
        <dbReference type="ARBA" id="ARBA00023136"/>
    </source>
</evidence>
<accession>A0A0A3IKF9</accession>
<feature type="transmembrane region" description="Helical" evidence="6">
    <location>
        <begin position="7"/>
        <end position="24"/>
    </location>
</feature>
<organism evidence="7 8">
    <name type="scientific">Lysinibacillus odysseyi 34hs-1 = NBRC 100172</name>
    <dbReference type="NCBI Taxonomy" id="1220589"/>
    <lineage>
        <taxon>Bacteria</taxon>
        <taxon>Bacillati</taxon>
        <taxon>Bacillota</taxon>
        <taxon>Bacilli</taxon>
        <taxon>Bacillales</taxon>
        <taxon>Bacillaceae</taxon>
        <taxon>Lysinibacillus</taxon>
    </lineage>
</organism>
<keyword evidence="4 6" id="KW-1133">Transmembrane helix</keyword>
<feature type="transmembrane region" description="Helical" evidence="6">
    <location>
        <begin position="30"/>
        <end position="47"/>
    </location>
</feature>